<comment type="caution">
    <text evidence="3">The sequence shown here is derived from an EMBL/GenBank/DDBJ whole genome shotgun (WGS) entry which is preliminary data.</text>
</comment>
<keyword evidence="4" id="KW-1185">Reference proteome</keyword>
<dbReference type="InterPro" id="IPR058210">
    <property type="entry name" value="SACS/Nov_dom"/>
</dbReference>
<evidence type="ECO:0000313" key="3">
    <source>
        <dbReference type="EMBL" id="KAJ8609032.1"/>
    </source>
</evidence>
<feature type="region of interest" description="Disordered" evidence="1">
    <location>
        <begin position="1588"/>
        <end position="1612"/>
    </location>
</feature>
<sequence length="1788" mass="198890">MQQQPIKSFGQVSPLTTTLRNVLRDYGQAQVLNEQLQNADDAKATEVRVVLDETSYGRSTVATRELARWQGPALCFWDDAEFTATDLDSIQLVGDGKKRGDPTKTGQFGLGFNSVYHLTDVPSFLTGDKLVIFDPHAAHGIGTGAMFEPSDAIADQLAPFAVFGRGTFFRLPLRDGTFSSKIKKRAMSVEECWSEVVEPFLDHLNRRLLFLRSVRKVSVYRKEEARLNLVATASARVAEGSNVFWDKLLGMPYETAVGHLYDKTNHYRVVLDDDAEEWLISTAFGSRQEATTGIMMPYAAVAAPLFDEALVGLVYATLPTPIAAGLPVHVDGRFELARDRNALRVDVAGPNKKKKKRQAEDAVRADWNKNVMSRVAALAYARALIVDDRVPLPAMLSDDDCAHFGAQVARALYRNLVHSNAAVFSSLAGGQPQRVGARDALFIVRDDDDDDDIVAEFLAAAGCALVRSPKYFEHCLAPCLKECGLEERALSPRSAARWLRDNDVRPFLRRGRWREWCHALLPYLLEEDDIFGLPVVATRNGVVDLSPELLLRGDPALVDLFPGPLADERCSQILADRCRVLSPLDAVEANLPKDWRGRSSVVVDPANDASWEFVRRFWKVARRDDSLGEWPLVPCAGRELARLDRLALVLLPKDGAVDNQAEEDLAIAALGGLGVLVADREALDSWAPLADATASLSCRGVVDAIARLAPLPEESWAFVGAAGRDAILDVVSRDVDGRFFSEEFATRLSNLPIFPYVDGSRGPMSEDRFYANPRLDDLPLLPASSSERLLRAPRGSRRTLYEKLGARESAVCAFWLSRLDDLERWHIKLDVADRVEIFRRLRRDLEVANSESCALLREQGLTFGEWLGTRPLLWGTTSSFSIKDALDPAEPLHATFWPGRLVPPELPLDDWRPFLLRIGMRSGVSRDQLLEAARRAELAPLKARLVVETLFRYAQQQPRDDDDDDLEWLAEIGKLRIAESRYELPRGLVGAAGRTTSSSGSKQPRLVPFSGNVLPVYGARREHYSSWSQLVVVASAGITPRIAVVRALGAFPGAPLHAVARHLLYLVRHKDALADLDDVDFRDLDDDDDEDGLHRAKWLPLANQIGFCYESLGFLTTTTRGGDVSLSDDLIRDSPVVLLRRRKTTTKIKFVRPSQVFVGLSGEEDAPPFSYGAEERTHDDFVAAVKRYPSLVGGLGCRSGKPTLEQIKKWAGGCAQPISTTGEEEEEDDEMMTTAVLKLARLAHKLYQCDDGELFIPDASRALRRAEDTLYDDAPWLEGRVDKAKLPLVHPDLERKVAEALGSQPLSQRIVEVPAGLERATPPDPESRRLLATWEANLRSPAFAASLRRAAQRDTTTSVFAKRVRRLRAAELIPARALRSRFAYRDVDCTGSELGSLSLVADEDGVVKIYILAADQRPGWRRRWKAALAIAIDRYLDRAVGDRALVGELLSVDDAEEMAHVLDAYEVPLGDDLDMRVGTPVVLGDDEELVEILEGEDFSVGDLVVFETSRARVVEKQRAADDVVVLAVSPDLADTVRVPRTSLRRVARKQAPQPWFDDATERAARLAIREREATAQIEAEPAGIDDVKYLPSSSSTGAGGATAPSSVVQRERRSPGFDLVRAGNFARAPGKPEDIIFFHHRLTLHELYDEATHGRQRLVKECCGILDDVASVFGYDAAKVALFFQRGVVSRFVRQKLFFNLAPVDEHKRKLSLADARRDAFTYCYFWGLFVHKLAHFFDVVHGTRHDFFQTEYRCHFALLFIQLLVARGFDPAAVERDYGHLIHREVF</sequence>
<proteinExistence type="predicted"/>
<accession>A0AAD7UJW9</accession>
<name>A0AAD7UJW9_9STRA</name>
<dbReference type="PANTHER" id="PTHR15600:SF42">
    <property type="entry name" value="SACSIN"/>
    <property type="match status" value="1"/>
</dbReference>
<dbReference type="PANTHER" id="PTHR15600">
    <property type="entry name" value="SACSIN"/>
    <property type="match status" value="1"/>
</dbReference>
<dbReference type="InterPro" id="IPR052972">
    <property type="entry name" value="Sacsin_chaperone_reg"/>
</dbReference>
<evidence type="ECO:0000256" key="1">
    <source>
        <dbReference type="SAM" id="MobiDB-lite"/>
    </source>
</evidence>
<dbReference type="GO" id="GO:0030544">
    <property type="term" value="F:Hsp70 protein binding"/>
    <property type="evidence" value="ECO:0007669"/>
    <property type="project" value="TreeGrafter"/>
</dbReference>
<feature type="domain" description="Sacsin/Nov" evidence="2">
    <location>
        <begin position="14"/>
        <end position="225"/>
    </location>
</feature>
<feature type="compositionally biased region" description="Low complexity" evidence="1">
    <location>
        <begin position="1591"/>
        <end position="1606"/>
    </location>
</feature>
<dbReference type="Proteomes" id="UP001230188">
    <property type="component" value="Unassembled WGS sequence"/>
</dbReference>
<dbReference type="InterPro" id="IPR036890">
    <property type="entry name" value="HATPase_C_sf"/>
</dbReference>
<organism evidence="3 4">
    <name type="scientific">Chrysophaeum taylorii</name>
    <dbReference type="NCBI Taxonomy" id="2483200"/>
    <lineage>
        <taxon>Eukaryota</taxon>
        <taxon>Sar</taxon>
        <taxon>Stramenopiles</taxon>
        <taxon>Ochrophyta</taxon>
        <taxon>Pelagophyceae</taxon>
        <taxon>Pelagomonadales</taxon>
        <taxon>Pelagomonadaceae</taxon>
        <taxon>Chrysophaeum</taxon>
    </lineage>
</organism>
<reference evidence="3" key="1">
    <citation type="submission" date="2023-01" db="EMBL/GenBank/DDBJ databases">
        <title>Metagenome sequencing of chrysophaentin producing Chrysophaeum taylorii.</title>
        <authorList>
            <person name="Davison J."/>
            <person name="Bewley C."/>
        </authorList>
    </citation>
    <scope>NUCLEOTIDE SEQUENCE</scope>
    <source>
        <strain evidence="3">NIES-1699</strain>
    </source>
</reference>
<evidence type="ECO:0000313" key="4">
    <source>
        <dbReference type="Proteomes" id="UP001230188"/>
    </source>
</evidence>
<dbReference type="NCBIfam" id="NF047352">
    <property type="entry name" value="P_loop_sacsin"/>
    <property type="match status" value="1"/>
</dbReference>
<dbReference type="Pfam" id="PF25794">
    <property type="entry name" value="SACS"/>
    <property type="match status" value="1"/>
</dbReference>
<gene>
    <name evidence="3" type="ORF">CTAYLR_008698</name>
</gene>
<dbReference type="SUPFAM" id="SSF55874">
    <property type="entry name" value="ATPase domain of HSP90 chaperone/DNA topoisomerase II/histidine kinase"/>
    <property type="match status" value="1"/>
</dbReference>
<evidence type="ECO:0000259" key="2">
    <source>
        <dbReference type="Pfam" id="PF25794"/>
    </source>
</evidence>
<protein>
    <recommendedName>
        <fullName evidence="2">Sacsin/Nov domain-containing protein</fullName>
    </recommendedName>
</protein>
<dbReference type="EMBL" id="JAQMWT010000154">
    <property type="protein sequence ID" value="KAJ8609032.1"/>
    <property type="molecule type" value="Genomic_DNA"/>
</dbReference>